<sequence>MSLIEIIILALIQGITEFLPISSSAHLILPSALLGWKNQGLAFDVAVHLGSLLAVIIYFRRDIASMIVAWTGSLISGRQTDNSRLAWWVIMATIPAVIAGFLAKGLIETYARSALVIAITTLVFGLLLWYADVKAKQNKHIYQLTWKSALFVGLAQALAIIPGTSRSGITMTAGLMAGLDRQSAARFSFLLSIPTILGAGLLVTLDLLEAQTQVDWQAMFYGVVFSFFSAYICISLFLTWIGRLGMLPFVIYRLALGLVLLGFVLL</sequence>
<name>A0A0U3ANG4_9ALTE</name>
<protein>
    <recommendedName>
        <fullName evidence="4 14">Undecaprenyl-diphosphatase</fullName>
        <ecNumber evidence="3 14">3.6.1.27</ecNumber>
    </recommendedName>
    <alternativeName>
        <fullName evidence="12 14">Bacitracin resistance protein</fullName>
    </alternativeName>
    <alternativeName>
        <fullName evidence="11 14">Undecaprenyl pyrophosphate phosphatase</fullName>
    </alternativeName>
</protein>
<evidence type="ECO:0000256" key="4">
    <source>
        <dbReference type="ARBA" id="ARBA00021581"/>
    </source>
</evidence>
<evidence type="ECO:0000256" key="7">
    <source>
        <dbReference type="ARBA" id="ARBA00022801"/>
    </source>
</evidence>
<proteinExistence type="inferred from homology"/>
<dbReference type="PANTHER" id="PTHR30622:SF4">
    <property type="entry name" value="UNDECAPRENYL-DIPHOSPHATASE"/>
    <property type="match status" value="1"/>
</dbReference>
<dbReference type="GO" id="GO:0009252">
    <property type="term" value="P:peptidoglycan biosynthetic process"/>
    <property type="evidence" value="ECO:0007669"/>
    <property type="project" value="UniProtKB-KW"/>
</dbReference>
<feature type="transmembrane region" description="Helical" evidence="14">
    <location>
        <begin position="184"/>
        <end position="208"/>
    </location>
</feature>
<keyword evidence="6 14" id="KW-0812">Transmembrane</keyword>
<keyword evidence="14" id="KW-0961">Cell wall biogenesis/degradation</keyword>
<evidence type="ECO:0000256" key="6">
    <source>
        <dbReference type="ARBA" id="ARBA00022692"/>
    </source>
</evidence>
<gene>
    <name evidence="14" type="primary">uppP</name>
    <name evidence="15" type="ORF">AT746_15300</name>
</gene>
<reference evidence="15 16" key="1">
    <citation type="submission" date="2015-12" db="EMBL/GenBank/DDBJ databases">
        <title>Complete genome of Lacimicrobium alkaliphilum KCTC 32984.</title>
        <authorList>
            <person name="Kim S.-G."/>
            <person name="Lee Y.-J."/>
        </authorList>
    </citation>
    <scope>NUCLEOTIDE SEQUENCE [LARGE SCALE GENOMIC DNA]</scope>
    <source>
        <strain evidence="15 16">YelD216</strain>
    </source>
</reference>
<organism evidence="15 16">
    <name type="scientific">Lacimicrobium alkaliphilum</name>
    <dbReference type="NCBI Taxonomy" id="1526571"/>
    <lineage>
        <taxon>Bacteria</taxon>
        <taxon>Pseudomonadati</taxon>
        <taxon>Pseudomonadota</taxon>
        <taxon>Gammaproteobacteria</taxon>
        <taxon>Alteromonadales</taxon>
        <taxon>Alteromonadaceae</taxon>
        <taxon>Lacimicrobium</taxon>
    </lineage>
</organism>
<feature type="transmembrane region" description="Helical" evidence="14">
    <location>
        <begin position="247"/>
        <end position="265"/>
    </location>
</feature>
<dbReference type="HAMAP" id="MF_01006">
    <property type="entry name" value="Undec_diphosphatase"/>
    <property type="match status" value="1"/>
</dbReference>
<evidence type="ECO:0000256" key="13">
    <source>
        <dbReference type="ARBA" id="ARBA00047594"/>
    </source>
</evidence>
<evidence type="ECO:0000256" key="11">
    <source>
        <dbReference type="ARBA" id="ARBA00032707"/>
    </source>
</evidence>
<keyword evidence="14" id="KW-0133">Cell shape</keyword>
<dbReference type="PANTHER" id="PTHR30622">
    <property type="entry name" value="UNDECAPRENYL-DIPHOSPHATASE"/>
    <property type="match status" value="1"/>
</dbReference>
<dbReference type="InterPro" id="IPR003824">
    <property type="entry name" value="UppP"/>
</dbReference>
<dbReference type="GO" id="GO:0046677">
    <property type="term" value="P:response to antibiotic"/>
    <property type="evidence" value="ECO:0007669"/>
    <property type="project" value="UniProtKB-UniRule"/>
</dbReference>
<evidence type="ECO:0000313" key="16">
    <source>
        <dbReference type="Proteomes" id="UP000068447"/>
    </source>
</evidence>
<evidence type="ECO:0000256" key="8">
    <source>
        <dbReference type="ARBA" id="ARBA00022989"/>
    </source>
</evidence>
<dbReference type="GO" id="GO:0005886">
    <property type="term" value="C:plasma membrane"/>
    <property type="evidence" value="ECO:0007669"/>
    <property type="project" value="UniProtKB-SubCell"/>
</dbReference>
<dbReference type="KEGG" id="lal:AT746_15300"/>
<evidence type="ECO:0000256" key="12">
    <source>
        <dbReference type="ARBA" id="ARBA00032932"/>
    </source>
</evidence>
<dbReference type="NCBIfam" id="TIGR00753">
    <property type="entry name" value="undec_PP_bacA"/>
    <property type="match status" value="1"/>
</dbReference>
<evidence type="ECO:0000256" key="10">
    <source>
        <dbReference type="ARBA" id="ARBA00023251"/>
    </source>
</evidence>
<keyword evidence="5 14" id="KW-1003">Cell membrane</keyword>
<keyword evidence="8 14" id="KW-1133">Transmembrane helix</keyword>
<comment type="miscellaneous">
    <text evidence="14">Bacitracin is thought to be involved in the inhibition of peptidoglycan synthesis by sequestering undecaprenyl diphosphate, thereby reducing the pool of lipid carrier available.</text>
</comment>
<keyword evidence="16" id="KW-1185">Reference proteome</keyword>
<evidence type="ECO:0000256" key="2">
    <source>
        <dbReference type="ARBA" id="ARBA00010621"/>
    </source>
</evidence>
<comment type="function">
    <text evidence="14">Catalyzes the dephosphorylation of undecaprenyl diphosphate (UPP). Confers resistance to bacitracin.</text>
</comment>
<dbReference type="NCBIfam" id="NF001393">
    <property type="entry name" value="PRK00281.2-4"/>
    <property type="match status" value="1"/>
</dbReference>
<evidence type="ECO:0000256" key="5">
    <source>
        <dbReference type="ARBA" id="ARBA00022475"/>
    </source>
</evidence>
<evidence type="ECO:0000256" key="9">
    <source>
        <dbReference type="ARBA" id="ARBA00023136"/>
    </source>
</evidence>
<keyword evidence="9 14" id="KW-0472">Membrane</keyword>
<feature type="transmembrane region" description="Helical" evidence="14">
    <location>
        <begin position="220"/>
        <end position="241"/>
    </location>
</feature>
<dbReference type="GO" id="GO:0008360">
    <property type="term" value="P:regulation of cell shape"/>
    <property type="evidence" value="ECO:0007669"/>
    <property type="project" value="UniProtKB-KW"/>
</dbReference>
<comment type="similarity">
    <text evidence="2 14">Belongs to the UppP family.</text>
</comment>
<evidence type="ECO:0000256" key="3">
    <source>
        <dbReference type="ARBA" id="ARBA00012374"/>
    </source>
</evidence>
<keyword evidence="7 14" id="KW-0378">Hydrolase</keyword>
<dbReference type="Pfam" id="PF02673">
    <property type="entry name" value="BacA"/>
    <property type="match status" value="1"/>
</dbReference>
<dbReference type="Proteomes" id="UP000068447">
    <property type="component" value="Chromosome"/>
</dbReference>
<dbReference type="RefSeq" id="WP_062481936.1">
    <property type="nucleotide sequence ID" value="NZ_CP013650.1"/>
</dbReference>
<dbReference type="OrthoDB" id="9808289at2"/>
<comment type="subcellular location">
    <subcellularLocation>
        <location evidence="1 14">Cell membrane</location>
        <topology evidence="1 14">Multi-pass membrane protein</topology>
    </subcellularLocation>
</comment>
<dbReference type="GO" id="GO:0050380">
    <property type="term" value="F:undecaprenyl-diphosphatase activity"/>
    <property type="evidence" value="ECO:0007669"/>
    <property type="project" value="UniProtKB-UniRule"/>
</dbReference>
<dbReference type="EMBL" id="CP013650">
    <property type="protein sequence ID" value="ALS99490.1"/>
    <property type="molecule type" value="Genomic_DNA"/>
</dbReference>
<dbReference type="EC" id="3.6.1.27" evidence="3 14"/>
<feature type="transmembrane region" description="Helical" evidence="14">
    <location>
        <begin position="85"/>
        <end position="107"/>
    </location>
</feature>
<accession>A0A0U3ANG4</accession>
<feature type="transmembrane region" description="Helical" evidence="14">
    <location>
        <begin position="41"/>
        <end position="59"/>
    </location>
</feature>
<evidence type="ECO:0000256" key="14">
    <source>
        <dbReference type="HAMAP-Rule" id="MF_01006"/>
    </source>
</evidence>
<dbReference type="STRING" id="1526571.AT746_15300"/>
<evidence type="ECO:0000256" key="1">
    <source>
        <dbReference type="ARBA" id="ARBA00004651"/>
    </source>
</evidence>
<feature type="transmembrane region" description="Helical" evidence="14">
    <location>
        <begin position="144"/>
        <end position="164"/>
    </location>
</feature>
<keyword evidence="10 14" id="KW-0046">Antibiotic resistance</keyword>
<keyword evidence="14" id="KW-0573">Peptidoglycan synthesis</keyword>
<evidence type="ECO:0000313" key="15">
    <source>
        <dbReference type="EMBL" id="ALS99490.1"/>
    </source>
</evidence>
<feature type="transmembrane region" description="Helical" evidence="14">
    <location>
        <begin position="7"/>
        <end position="29"/>
    </location>
</feature>
<feature type="transmembrane region" description="Helical" evidence="14">
    <location>
        <begin position="113"/>
        <end position="132"/>
    </location>
</feature>
<comment type="catalytic activity">
    <reaction evidence="13 14">
        <text>di-trans,octa-cis-undecaprenyl diphosphate + H2O = di-trans,octa-cis-undecaprenyl phosphate + phosphate + H(+)</text>
        <dbReference type="Rhea" id="RHEA:28094"/>
        <dbReference type="ChEBI" id="CHEBI:15377"/>
        <dbReference type="ChEBI" id="CHEBI:15378"/>
        <dbReference type="ChEBI" id="CHEBI:43474"/>
        <dbReference type="ChEBI" id="CHEBI:58405"/>
        <dbReference type="ChEBI" id="CHEBI:60392"/>
        <dbReference type="EC" id="3.6.1.27"/>
    </reaction>
</comment>
<dbReference type="GO" id="GO:0071555">
    <property type="term" value="P:cell wall organization"/>
    <property type="evidence" value="ECO:0007669"/>
    <property type="project" value="UniProtKB-KW"/>
</dbReference>
<dbReference type="AlphaFoldDB" id="A0A0U3ANG4"/>